<evidence type="ECO:0000256" key="13">
    <source>
        <dbReference type="ARBA" id="ARBA00025614"/>
    </source>
</evidence>
<dbReference type="InterPro" id="IPR050059">
    <property type="entry name" value="ATP_synthase_B_chain"/>
</dbReference>
<dbReference type="GO" id="GO:0046933">
    <property type="term" value="F:proton-transporting ATP synthase activity, rotational mechanism"/>
    <property type="evidence" value="ECO:0007669"/>
    <property type="project" value="UniProtKB-UniRule"/>
</dbReference>
<evidence type="ECO:0000256" key="7">
    <source>
        <dbReference type="ARBA" id="ARBA00022781"/>
    </source>
</evidence>
<comment type="function">
    <text evidence="13">Component of the F(0) channel, it forms part of the peripheral stalk, linking F(1) to F(0). The b'-subunit is a diverged and duplicated form of b found in plants and photosynthetic bacteria.</text>
</comment>
<keyword evidence="7 15" id="KW-0375">Hydrogen ion transport</keyword>
<evidence type="ECO:0000256" key="16">
    <source>
        <dbReference type="RuleBase" id="RU003848"/>
    </source>
</evidence>
<dbReference type="GO" id="GO:0045259">
    <property type="term" value="C:proton-transporting ATP synthase complex"/>
    <property type="evidence" value="ECO:0007669"/>
    <property type="project" value="UniProtKB-KW"/>
</dbReference>
<reference evidence="18" key="2">
    <citation type="submission" date="2021-03" db="EMBL/GenBank/DDBJ databases">
        <authorList>
            <person name="Artuso I."/>
            <person name="Turrini P."/>
            <person name="Pirolo M."/>
            <person name="Lugli G.A."/>
            <person name="Ventura M."/>
            <person name="Visca P."/>
        </authorList>
    </citation>
    <scope>NUCLEOTIDE SEQUENCE</scope>
    <source>
        <strain evidence="18">LMG 26462</strain>
    </source>
</reference>
<dbReference type="PANTHER" id="PTHR33445">
    <property type="entry name" value="ATP SYNTHASE SUBUNIT B', CHLOROPLASTIC"/>
    <property type="match status" value="1"/>
</dbReference>
<keyword evidence="5 15" id="KW-0138">CF(0)</keyword>
<feature type="coiled-coil region" evidence="17">
    <location>
        <begin position="89"/>
        <end position="123"/>
    </location>
</feature>
<feature type="transmembrane region" description="Helical" evidence="15">
    <location>
        <begin position="48"/>
        <end position="66"/>
    </location>
</feature>
<gene>
    <name evidence="15" type="primary">atpF</name>
    <name evidence="18" type="ORF">J1C56_07795</name>
</gene>
<dbReference type="Proteomes" id="UP001138921">
    <property type="component" value="Unassembled WGS sequence"/>
</dbReference>
<dbReference type="EMBL" id="JAFLWW010000002">
    <property type="protein sequence ID" value="MBT1155494.1"/>
    <property type="molecule type" value="Genomic_DNA"/>
</dbReference>
<evidence type="ECO:0000256" key="11">
    <source>
        <dbReference type="ARBA" id="ARBA00023310"/>
    </source>
</evidence>
<evidence type="ECO:0000256" key="1">
    <source>
        <dbReference type="ARBA" id="ARBA00004377"/>
    </source>
</evidence>
<dbReference type="GO" id="GO:0005886">
    <property type="term" value="C:plasma membrane"/>
    <property type="evidence" value="ECO:0007669"/>
    <property type="project" value="UniProtKB-SubCell"/>
</dbReference>
<comment type="caution">
    <text evidence="18">The sequence shown here is derived from an EMBL/GenBank/DDBJ whole genome shotgun (WGS) entry which is preliminary data.</text>
</comment>
<evidence type="ECO:0000256" key="3">
    <source>
        <dbReference type="ARBA" id="ARBA00022448"/>
    </source>
</evidence>
<keyword evidence="4 15" id="KW-1003">Cell membrane</keyword>
<evidence type="ECO:0000313" key="18">
    <source>
        <dbReference type="EMBL" id="MBT1155494.1"/>
    </source>
</evidence>
<dbReference type="CDD" id="cd06503">
    <property type="entry name" value="ATP-synt_Fo_b"/>
    <property type="match status" value="1"/>
</dbReference>
<evidence type="ECO:0000256" key="15">
    <source>
        <dbReference type="HAMAP-Rule" id="MF_01398"/>
    </source>
</evidence>
<comment type="similarity">
    <text evidence="2 15 16">Belongs to the ATPase B chain family.</text>
</comment>
<keyword evidence="11 15" id="KW-0066">ATP synthesis</keyword>
<evidence type="ECO:0000256" key="9">
    <source>
        <dbReference type="ARBA" id="ARBA00023065"/>
    </source>
</evidence>
<keyword evidence="3 15" id="KW-0813">Transport</keyword>
<comment type="subunit">
    <text evidence="14 15">F-type ATPases have 2 components, F(1) - the catalytic core - and F(0) - the membrane proton channel. F(1) has five subunits: alpha(3), beta(3), gamma(1), delta(1), epsilon(1). F(0) has three main subunits: a(1), b(2) and c(10-14). The alpha and beta chains form an alternating ring which encloses part of the gamma chain. F(1) is attached to F(0) by a central stalk formed by the gamma and epsilon chains, while a peripheral stalk is formed by the delta and b chains.</text>
</comment>
<evidence type="ECO:0000256" key="14">
    <source>
        <dbReference type="ARBA" id="ARBA00025830"/>
    </source>
</evidence>
<keyword evidence="17" id="KW-0175">Coiled coil</keyword>
<comment type="subcellular location">
    <subcellularLocation>
        <location evidence="1">Cell inner membrane</location>
        <topology evidence="1">Single-pass membrane protein</topology>
    </subcellularLocation>
    <subcellularLocation>
        <location evidence="15">Cell membrane</location>
        <topology evidence="15">Single-pass membrane protein</topology>
    </subcellularLocation>
</comment>
<keyword evidence="6 15" id="KW-0812">Transmembrane</keyword>
<organism evidence="18 19">
    <name type="scientific">Aminobacter anthyllidis</name>
    <dbReference type="NCBI Taxonomy" id="1035067"/>
    <lineage>
        <taxon>Bacteria</taxon>
        <taxon>Pseudomonadati</taxon>
        <taxon>Pseudomonadota</taxon>
        <taxon>Alphaproteobacteria</taxon>
        <taxon>Hyphomicrobiales</taxon>
        <taxon>Phyllobacteriaceae</taxon>
        <taxon>Aminobacter</taxon>
    </lineage>
</organism>
<sequence length="199" mass="20653">MFVTPGYAEEVAPAAGEAHTTDATTAHTETGAEHGGGGLFPPFDTSNYPSQLLWLAITFGLFYLFLKNVVLPRVGGILEVRRDRIAGDLDQAARMKSEADAAVAAYEQELAEAKARANAIGQKASDEAKAEAAAKRKEVEAGLDQKLTAAEARIATIKANAMKEVGTIAEDTAAAIVQALGTGKVDKADIAAAVKAAGK</sequence>
<dbReference type="InterPro" id="IPR002146">
    <property type="entry name" value="ATP_synth_b/b'su_bac/chlpt"/>
</dbReference>
<name>A0A9X1D586_9HYPH</name>
<protein>
    <recommendedName>
        <fullName evidence="15">ATP synthase subunit b</fullName>
    </recommendedName>
    <alternativeName>
        <fullName evidence="15">ATP synthase F(0) sector subunit b</fullName>
    </alternativeName>
    <alternativeName>
        <fullName evidence="15">ATPase subunit I</fullName>
    </alternativeName>
    <alternativeName>
        <fullName evidence="15">F-type ATPase subunit b</fullName>
        <shortName evidence="15">F-ATPase subunit b</shortName>
    </alternativeName>
</protein>
<evidence type="ECO:0000256" key="5">
    <source>
        <dbReference type="ARBA" id="ARBA00022547"/>
    </source>
</evidence>
<accession>A0A9X1D586</accession>
<keyword evidence="8 15" id="KW-1133">Transmembrane helix</keyword>
<dbReference type="GO" id="GO:0046961">
    <property type="term" value="F:proton-transporting ATPase activity, rotational mechanism"/>
    <property type="evidence" value="ECO:0007669"/>
    <property type="project" value="TreeGrafter"/>
</dbReference>
<dbReference type="Pfam" id="PF00430">
    <property type="entry name" value="ATP-synt_B"/>
    <property type="match status" value="1"/>
</dbReference>
<evidence type="ECO:0000256" key="10">
    <source>
        <dbReference type="ARBA" id="ARBA00023136"/>
    </source>
</evidence>
<keyword evidence="9 15" id="KW-0406">Ion transport</keyword>
<dbReference type="PANTHER" id="PTHR33445:SF1">
    <property type="entry name" value="ATP SYNTHASE SUBUNIT B"/>
    <property type="match status" value="1"/>
</dbReference>
<dbReference type="RefSeq" id="WP_214387623.1">
    <property type="nucleotide sequence ID" value="NZ_JAFLWW010000002.1"/>
</dbReference>
<comment type="function">
    <text evidence="12 15">F(1)F(0) ATP synthase produces ATP from ADP in the presence of a proton or sodium gradient. F-type ATPases consist of two structural domains, F(1) containing the extramembraneous catalytic core and F(0) containing the membrane proton channel, linked together by a central stalk and a peripheral stalk. During catalysis, ATP synthesis in the catalytic domain of F(1) is coupled via a rotary mechanism of the central stalk subunits to proton translocation.</text>
</comment>
<evidence type="ECO:0000256" key="12">
    <source>
        <dbReference type="ARBA" id="ARBA00025198"/>
    </source>
</evidence>
<evidence type="ECO:0000313" key="19">
    <source>
        <dbReference type="Proteomes" id="UP001138921"/>
    </source>
</evidence>
<dbReference type="HAMAP" id="MF_01398">
    <property type="entry name" value="ATP_synth_b_bprime"/>
    <property type="match status" value="1"/>
</dbReference>
<evidence type="ECO:0000256" key="4">
    <source>
        <dbReference type="ARBA" id="ARBA00022475"/>
    </source>
</evidence>
<dbReference type="AlphaFoldDB" id="A0A9X1D586"/>
<keyword evidence="10 15" id="KW-0472">Membrane</keyword>
<evidence type="ECO:0000256" key="17">
    <source>
        <dbReference type="SAM" id="Coils"/>
    </source>
</evidence>
<proteinExistence type="inferred from homology"/>
<keyword evidence="19" id="KW-1185">Reference proteome</keyword>
<reference evidence="18" key="1">
    <citation type="journal article" date="2021" name="Microorganisms">
        <title>Phylogenomic Reconstruction and Metabolic Potential of the Genus Aminobacter.</title>
        <authorList>
            <person name="Artuso I."/>
            <person name="Turrini P."/>
            <person name="Pirolo M."/>
            <person name="Lugli G.A."/>
            <person name="Ventura M."/>
            <person name="Visca P."/>
        </authorList>
    </citation>
    <scope>NUCLEOTIDE SEQUENCE</scope>
    <source>
        <strain evidence="18">LMG 26462</strain>
    </source>
</reference>
<evidence type="ECO:0000256" key="6">
    <source>
        <dbReference type="ARBA" id="ARBA00022692"/>
    </source>
</evidence>
<evidence type="ECO:0000256" key="8">
    <source>
        <dbReference type="ARBA" id="ARBA00022989"/>
    </source>
</evidence>
<dbReference type="NCBIfam" id="NF006612">
    <property type="entry name" value="PRK09174.1"/>
    <property type="match status" value="1"/>
</dbReference>
<evidence type="ECO:0000256" key="2">
    <source>
        <dbReference type="ARBA" id="ARBA00005513"/>
    </source>
</evidence>